<gene>
    <name evidence="2" type="ORF">CYR34_17675</name>
</gene>
<evidence type="ECO:0008006" key="4">
    <source>
        <dbReference type="Google" id="ProtNLM"/>
    </source>
</evidence>
<dbReference type="OrthoDB" id="8562788at2"/>
<dbReference type="RefSeq" id="WP_101835756.1">
    <property type="nucleotide sequence ID" value="NZ_PJZK01000022.1"/>
</dbReference>
<reference evidence="2 3" key="1">
    <citation type="submission" date="2017-12" db="EMBL/GenBank/DDBJ databases">
        <title>Characterization of six clinical isolates of Enterochimera gen. nov., a novel genus of the Yersiniaciae family and the three species Enterochimera arupensis sp. nov., Enterochimera coloradensis sp. nov, and Enterochimera californica sp. nov.</title>
        <authorList>
            <person name="Rossi A."/>
            <person name="Fisher M."/>
        </authorList>
    </citation>
    <scope>NUCLEOTIDE SEQUENCE [LARGE SCALE GENOMIC DNA]</scope>
    <source>
        <strain evidence="2 3">2016Iso1</strain>
    </source>
</reference>
<protein>
    <recommendedName>
        <fullName evidence="4">Terminase</fullName>
    </recommendedName>
</protein>
<dbReference type="GO" id="GO:0004519">
    <property type="term" value="F:endonuclease activity"/>
    <property type="evidence" value="ECO:0007669"/>
    <property type="project" value="InterPro"/>
</dbReference>
<dbReference type="InterPro" id="IPR010270">
    <property type="entry name" value="Phage_P2_GpM"/>
</dbReference>
<feature type="region of interest" description="Disordered" evidence="1">
    <location>
        <begin position="1"/>
        <end position="22"/>
    </location>
</feature>
<dbReference type="GO" id="GO:0003677">
    <property type="term" value="F:DNA binding"/>
    <property type="evidence" value="ECO:0007669"/>
    <property type="project" value="InterPro"/>
</dbReference>
<dbReference type="Pfam" id="PF05944">
    <property type="entry name" value="Phage_term_smal"/>
    <property type="match status" value="1"/>
</dbReference>
<feature type="compositionally biased region" description="Low complexity" evidence="1">
    <location>
        <begin position="11"/>
        <end position="22"/>
    </location>
</feature>
<proteinExistence type="predicted"/>
<dbReference type="AlphaFoldDB" id="A0A2N5EJ84"/>
<evidence type="ECO:0000313" key="3">
    <source>
        <dbReference type="Proteomes" id="UP000234626"/>
    </source>
</evidence>
<evidence type="ECO:0000313" key="2">
    <source>
        <dbReference type="EMBL" id="PLR45433.1"/>
    </source>
</evidence>
<accession>A0A2N5EJ84</accession>
<organism evidence="2 3">
    <name type="scientific">Chimaeribacter arupi</name>
    <dbReference type="NCBI Taxonomy" id="2060066"/>
    <lineage>
        <taxon>Bacteria</taxon>
        <taxon>Pseudomonadati</taxon>
        <taxon>Pseudomonadota</taxon>
        <taxon>Gammaproteobacteria</taxon>
        <taxon>Enterobacterales</taxon>
        <taxon>Yersiniaceae</taxon>
        <taxon>Chimaeribacter</taxon>
    </lineage>
</organism>
<evidence type="ECO:0000256" key="1">
    <source>
        <dbReference type="SAM" id="MobiDB-lite"/>
    </source>
</evidence>
<comment type="caution">
    <text evidence="2">The sequence shown here is derived from an EMBL/GenBank/DDBJ whole genome shotgun (WGS) entry which is preliminary data.</text>
</comment>
<name>A0A2N5EJ84_9GAMM</name>
<keyword evidence="3" id="KW-1185">Reference proteome</keyword>
<sequence>MLSPAQRHVMRQQAVDAAQQRDNPLRHANGYELMLMRLNDDKRRLKKLHSVERKAALKRELLPEYGPWVSGVLSEGKGAQDAVLMTVMIWRLDTGDIPGALAIARYALQYGLVPPDTYKRNSTAYLLAEEVADAATRARTLEQPVDIDPLLATLALTNAEDMPDVVRAKLHKIIGYVLRDTGRAIDAMEHLTRALQLDDRCGVKKDIERLATVLKKQALASR</sequence>
<dbReference type="Proteomes" id="UP000234626">
    <property type="component" value="Unassembled WGS sequence"/>
</dbReference>
<dbReference type="EMBL" id="PJZK01000022">
    <property type="protein sequence ID" value="PLR45433.1"/>
    <property type="molecule type" value="Genomic_DNA"/>
</dbReference>